<dbReference type="AlphaFoldDB" id="F4XK42"/>
<dbReference type="EMBL" id="GL890825">
    <property type="protein sequence ID" value="EGJ35001.1"/>
    <property type="molecule type" value="Genomic_DNA"/>
</dbReference>
<accession>F4XK42</accession>
<dbReference type="InterPro" id="IPR001173">
    <property type="entry name" value="Glyco_trans_2-like"/>
</dbReference>
<protein>
    <submittedName>
        <fullName evidence="2">Glycosyltransferase involved in cell wall biogenesis</fullName>
    </submittedName>
</protein>
<dbReference type="eggNOG" id="COG1215">
    <property type="taxonomic scope" value="Bacteria"/>
</dbReference>
<dbReference type="HOGENOM" id="CLU_025996_0_7_3"/>
<dbReference type="RefSeq" id="WP_008179267.1">
    <property type="nucleotide sequence ID" value="NZ_GL890825.1"/>
</dbReference>
<organism evidence="2 3">
    <name type="scientific">Moorena producens 3L</name>
    <dbReference type="NCBI Taxonomy" id="489825"/>
    <lineage>
        <taxon>Bacteria</taxon>
        <taxon>Bacillati</taxon>
        <taxon>Cyanobacteriota</taxon>
        <taxon>Cyanophyceae</taxon>
        <taxon>Coleofasciculales</taxon>
        <taxon>Coleofasciculaceae</taxon>
        <taxon>Moorena</taxon>
    </lineage>
</organism>
<name>F4XK42_9CYAN</name>
<sequence>MKLSVLINNYNYQHYVSDAIDSVLQQSFPVDEIIVVDDKSTDKSAKILKEKFSDHEKVKLVLKNKNEGQLSSFNAGFIASCGEIICFLDADDLYKENYIAEVVKFYQEHPECDFLFCSAEVFGNEKRIASCYNNTRDLGYSRIATLYKKAWVGHRTSTVSMRRHVLEKFLPLPQQEDWRIRADDCLVFGASIVGARKFYLAKPLVRYRAHGNNNHYGQKQKRTPEYLDKYKQAVDHLLGFLAEKMSYPSNLYEQAHIEFRTIPKPNEQEFNIYESIIDKSELLVLNKLSRFLSIYIHFISRGGFLSLVRIKLLWLRNKIQRFALRLYRLPQSKTNTTA</sequence>
<gene>
    <name evidence="2" type="ORF">LYNGBM3L_09410</name>
</gene>
<evidence type="ECO:0000313" key="2">
    <source>
        <dbReference type="EMBL" id="EGJ35001.1"/>
    </source>
</evidence>
<dbReference type="PANTHER" id="PTHR43685:SF11">
    <property type="entry name" value="GLYCOSYLTRANSFERASE TAGX-RELATED"/>
    <property type="match status" value="1"/>
</dbReference>
<dbReference type="PANTHER" id="PTHR43685">
    <property type="entry name" value="GLYCOSYLTRANSFERASE"/>
    <property type="match status" value="1"/>
</dbReference>
<feature type="domain" description="Glycosyltransferase 2-like" evidence="1">
    <location>
        <begin position="4"/>
        <end position="168"/>
    </location>
</feature>
<keyword evidence="2" id="KW-0808">Transferase</keyword>
<keyword evidence="3" id="KW-1185">Reference proteome</keyword>
<proteinExistence type="predicted"/>
<dbReference type="Gene3D" id="3.90.550.10">
    <property type="entry name" value="Spore Coat Polysaccharide Biosynthesis Protein SpsA, Chain A"/>
    <property type="match status" value="1"/>
</dbReference>
<dbReference type="Pfam" id="PF00535">
    <property type="entry name" value="Glycos_transf_2"/>
    <property type="match status" value="1"/>
</dbReference>
<evidence type="ECO:0000313" key="3">
    <source>
        <dbReference type="Proteomes" id="UP000003959"/>
    </source>
</evidence>
<evidence type="ECO:0000259" key="1">
    <source>
        <dbReference type="Pfam" id="PF00535"/>
    </source>
</evidence>
<dbReference type="SUPFAM" id="SSF53448">
    <property type="entry name" value="Nucleotide-diphospho-sugar transferases"/>
    <property type="match status" value="1"/>
</dbReference>
<dbReference type="CDD" id="cd00761">
    <property type="entry name" value="Glyco_tranf_GTA_type"/>
    <property type="match status" value="1"/>
</dbReference>
<reference evidence="3" key="1">
    <citation type="journal article" date="2011" name="Proc. Natl. Acad. Sci. U.S.A.">
        <title>Genomic insights into the physiology and ecology of the marine filamentous cyanobacterium Lyngbya majuscula.</title>
        <authorList>
            <person name="Jones A.C."/>
            <person name="Monroe E.A."/>
            <person name="Podell S."/>
            <person name="Hess W.R."/>
            <person name="Klages S."/>
            <person name="Esquenazi E."/>
            <person name="Niessen S."/>
            <person name="Hoover H."/>
            <person name="Rothmann M."/>
            <person name="Lasken R.S."/>
            <person name="Yates J.R.III."/>
            <person name="Reinhardt R."/>
            <person name="Kube M."/>
            <person name="Burkart M.D."/>
            <person name="Allen E.E."/>
            <person name="Dorrestein P.C."/>
            <person name="Gerwick W.H."/>
            <person name="Gerwick L."/>
        </authorList>
    </citation>
    <scope>NUCLEOTIDE SEQUENCE [LARGE SCALE GENOMIC DNA]</scope>
    <source>
        <strain evidence="3">3L</strain>
    </source>
</reference>
<dbReference type="InterPro" id="IPR050834">
    <property type="entry name" value="Glycosyltransf_2"/>
</dbReference>
<dbReference type="GO" id="GO:0016740">
    <property type="term" value="F:transferase activity"/>
    <property type="evidence" value="ECO:0007669"/>
    <property type="project" value="UniProtKB-KW"/>
</dbReference>
<dbReference type="Proteomes" id="UP000003959">
    <property type="component" value="Unassembled WGS sequence"/>
</dbReference>
<dbReference type="InterPro" id="IPR029044">
    <property type="entry name" value="Nucleotide-diphossugar_trans"/>
</dbReference>
<dbReference type="OrthoDB" id="450387at2"/>